<evidence type="ECO:0000313" key="5">
    <source>
        <dbReference type="EMBL" id="GAA3572467.1"/>
    </source>
</evidence>
<keyword evidence="2 5" id="KW-0238">DNA-binding</keyword>
<proteinExistence type="predicted"/>
<dbReference type="PROSITE" id="PS51000">
    <property type="entry name" value="HTH_DEOR_2"/>
    <property type="match status" value="1"/>
</dbReference>
<keyword evidence="6" id="KW-1185">Reference proteome</keyword>
<feature type="domain" description="HTH deoR-type" evidence="4">
    <location>
        <begin position="24"/>
        <end position="79"/>
    </location>
</feature>
<evidence type="ECO:0000256" key="1">
    <source>
        <dbReference type="ARBA" id="ARBA00023015"/>
    </source>
</evidence>
<dbReference type="InterPro" id="IPR001034">
    <property type="entry name" value="DeoR_HTH"/>
</dbReference>
<dbReference type="Gene3D" id="1.10.10.10">
    <property type="entry name" value="Winged helix-like DNA-binding domain superfamily/Winged helix DNA-binding domain"/>
    <property type="match status" value="1"/>
</dbReference>
<name>A0ABP6XUD2_9ACTN</name>
<dbReference type="SUPFAM" id="SSF46785">
    <property type="entry name" value="Winged helix' DNA-binding domain"/>
    <property type="match status" value="1"/>
</dbReference>
<dbReference type="PANTHER" id="PTHR30363">
    <property type="entry name" value="HTH-TYPE TRANSCRIPTIONAL REGULATOR SRLR-RELATED"/>
    <property type="match status" value="1"/>
</dbReference>
<evidence type="ECO:0000256" key="2">
    <source>
        <dbReference type="ARBA" id="ARBA00023125"/>
    </source>
</evidence>
<dbReference type="PRINTS" id="PR00037">
    <property type="entry name" value="HTHLACR"/>
</dbReference>
<sequence length="281" mass="29405">MRPRLALASLWPVTQAPEGTRRLPAGRKAELAAYVAEVGEASVARLAERFEVSVDTIRRDLDSLDADGHLIRTHGGAVSQAASPRPEFGLDVRTRMQAGAKDRIGAAAAALVADGMVLMVNAGTTTLALARHLGERRELTVATNSLRLPAELAPASVRDLYVFGGSVRLAAQATVGPVGFPDGAETPDPRIQADLALVGVGSVCEGSGYWTSNLAEAAMLRDMMHRSERVAVLADSSKLERRLFAQIADLGAADYLVTDAAPPPSLAAALVEAGVELVVAP</sequence>
<dbReference type="InterPro" id="IPR014036">
    <property type="entry name" value="DeoR-like_C"/>
</dbReference>
<evidence type="ECO:0000313" key="6">
    <source>
        <dbReference type="Proteomes" id="UP001500767"/>
    </source>
</evidence>
<keyword evidence="1" id="KW-0805">Transcription regulation</keyword>
<dbReference type="EMBL" id="BAAAYR010000004">
    <property type="protein sequence ID" value="GAA3572467.1"/>
    <property type="molecule type" value="Genomic_DNA"/>
</dbReference>
<reference evidence="6" key="1">
    <citation type="journal article" date="2019" name="Int. J. Syst. Evol. Microbiol.">
        <title>The Global Catalogue of Microorganisms (GCM) 10K type strain sequencing project: providing services to taxonomists for standard genome sequencing and annotation.</title>
        <authorList>
            <consortium name="The Broad Institute Genomics Platform"/>
            <consortium name="The Broad Institute Genome Sequencing Center for Infectious Disease"/>
            <person name="Wu L."/>
            <person name="Ma J."/>
        </authorList>
    </citation>
    <scope>NUCLEOTIDE SEQUENCE [LARGE SCALE GENOMIC DNA]</scope>
    <source>
        <strain evidence="6">JCM 16540</strain>
    </source>
</reference>
<accession>A0ABP6XUD2</accession>
<dbReference type="SUPFAM" id="SSF100950">
    <property type="entry name" value="NagB/RpiA/CoA transferase-like"/>
    <property type="match status" value="1"/>
</dbReference>
<evidence type="ECO:0000259" key="4">
    <source>
        <dbReference type="PROSITE" id="PS51000"/>
    </source>
</evidence>
<keyword evidence="3" id="KW-0804">Transcription</keyword>
<dbReference type="Gene3D" id="3.40.50.1360">
    <property type="match status" value="1"/>
</dbReference>
<protein>
    <submittedName>
        <fullName evidence="5">DeoR/GlpR family DNA-binding transcription regulator</fullName>
    </submittedName>
</protein>
<dbReference type="Pfam" id="PF00455">
    <property type="entry name" value="DeoRC"/>
    <property type="match status" value="1"/>
</dbReference>
<dbReference type="SMART" id="SM01134">
    <property type="entry name" value="DeoRC"/>
    <property type="match status" value="1"/>
</dbReference>
<dbReference type="InterPro" id="IPR036390">
    <property type="entry name" value="WH_DNA-bd_sf"/>
</dbReference>
<dbReference type="GO" id="GO:0003677">
    <property type="term" value="F:DNA binding"/>
    <property type="evidence" value="ECO:0007669"/>
    <property type="project" value="UniProtKB-KW"/>
</dbReference>
<dbReference type="InterPro" id="IPR037171">
    <property type="entry name" value="NagB/RpiA_transferase-like"/>
</dbReference>
<dbReference type="InterPro" id="IPR018356">
    <property type="entry name" value="Tscrpt_reg_HTH_DeoR_CS"/>
</dbReference>
<gene>
    <name evidence="5" type="ORF">GCM10022197_31510</name>
</gene>
<comment type="caution">
    <text evidence="5">The sequence shown here is derived from an EMBL/GenBank/DDBJ whole genome shotgun (WGS) entry which is preliminary data.</text>
</comment>
<dbReference type="PROSITE" id="PS00894">
    <property type="entry name" value="HTH_DEOR_1"/>
    <property type="match status" value="1"/>
</dbReference>
<dbReference type="Proteomes" id="UP001500767">
    <property type="component" value="Unassembled WGS sequence"/>
</dbReference>
<dbReference type="InterPro" id="IPR050313">
    <property type="entry name" value="Carb_Metab_HTH_regulators"/>
</dbReference>
<dbReference type="Pfam" id="PF08220">
    <property type="entry name" value="HTH_DeoR"/>
    <property type="match status" value="1"/>
</dbReference>
<dbReference type="PANTHER" id="PTHR30363:SF44">
    <property type="entry name" value="AGA OPERON TRANSCRIPTIONAL REPRESSOR-RELATED"/>
    <property type="match status" value="1"/>
</dbReference>
<dbReference type="SMART" id="SM00420">
    <property type="entry name" value="HTH_DEOR"/>
    <property type="match status" value="1"/>
</dbReference>
<organism evidence="5 6">
    <name type="scientific">Microlunatus spumicola</name>
    <dbReference type="NCBI Taxonomy" id="81499"/>
    <lineage>
        <taxon>Bacteria</taxon>
        <taxon>Bacillati</taxon>
        <taxon>Actinomycetota</taxon>
        <taxon>Actinomycetes</taxon>
        <taxon>Propionibacteriales</taxon>
        <taxon>Propionibacteriaceae</taxon>
        <taxon>Microlunatus</taxon>
    </lineage>
</organism>
<evidence type="ECO:0000256" key="3">
    <source>
        <dbReference type="ARBA" id="ARBA00023163"/>
    </source>
</evidence>
<dbReference type="InterPro" id="IPR036388">
    <property type="entry name" value="WH-like_DNA-bd_sf"/>
</dbReference>